<dbReference type="Pfam" id="PF24883">
    <property type="entry name" value="NPHP3_N"/>
    <property type="match status" value="1"/>
</dbReference>
<sequence>MASAISRRPKRVRGPDPTISLKQALVQFEGALTEDQRRQYQASATKPDAASVIAFVAEVDSNKSSTTRRCVAPRLCTFLEAATQQFSAIMDTFVSSNPQIAALVWGGVKTAILTASNIASYFDKVTNMIMTIGRSCPTYQQFGHLYPGCVGLQLGLCDYYAVIVQLCIKIIEISKRTPVTQILSSILNPFEAEFKKFLDQLDQAVEDIRLQLSFASKKANADAQKLLKRESRSNSAFRRLTSRFHEESRSEYTKAQEWRINNLKRETAELKSKIRDSLSTINHIKPWRQALRQRVPSTAEWLQQESLFLRWKDRWNTEILWCSGTIGVGKTVLMSNVVAQLHASRKPSDIISYYFCCADYAASLTARNIFGSLTRQLLDAQIEVAGKDSLRRFYEDSRDLNAAETIDFLLTHLKGDKRYYIVLDGFDECDGSEIQQVAQGIAKLCSTRTKGFKIICAGRPELERQLFRTFVPKYKISVTEGKVESDMDQYIAAILGRCLEEEQLKLGDPKLIMKISNALHDGSNGVFLWTRLLIEELCVQGSDNGILAVLNHLPRGLSEIFDRKLHRVQSEATAKDAIATLQFCGVAKRSLTVMEYQEALSLSPGQTSLDSRKFPNDMNKVMLNCCGLIFVDEEDSTVHYVHHSVKQHLFNINHWLSEEFDTRKLDQHLSLLCMTYLDFNTFKCQISKVAEGSNTLITPFQLGTTPIYRSRNDTGRMAMKLLSHRQHLQHLSARELERKSRKLFDDLEASRVDIDLQNGNFQFLDYARSCWVYHVTDLDPELDKQMWKFFSRCVDGDITLAHRPWESADQTDDERNDILRAVRWFLDHGHFALLLYHTKRQPNILTGKVTYEILKSCRIQDRGRFTKLVIQQNEGYFDILHYGLFYTSREGCIASVEALLQAGANVNARVDNRTALQGAAERGHLEVVEQLLKTKANVNAAASVDGRTALQAAAEGGHLGVVERLLAAKANINAPAAKGEGCTAIQAAAGRGHLDVVEQLLEAKADVDAAGSNGPMGRTALEAAVESGYLDVANRLRRAGAV</sequence>
<evidence type="ECO:0000256" key="1">
    <source>
        <dbReference type="ARBA" id="ARBA00022737"/>
    </source>
</evidence>
<dbReference type="Pfam" id="PF24809">
    <property type="entry name" value="DUF7708"/>
    <property type="match status" value="1"/>
</dbReference>
<evidence type="ECO:0000259" key="3">
    <source>
        <dbReference type="Pfam" id="PF24809"/>
    </source>
</evidence>
<dbReference type="PROSITE" id="PS50297">
    <property type="entry name" value="ANK_REP_REGION"/>
    <property type="match status" value="4"/>
</dbReference>
<dbReference type="SUPFAM" id="SSF48403">
    <property type="entry name" value="Ankyrin repeat"/>
    <property type="match status" value="1"/>
</dbReference>
<dbReference type="InterPro" id="IPR056125">
    <property type="entry name" value="DUF7708"/>
</dbReference>
<dbReference type="PANTHER" id="PTHR10039:SF10">
    <property type="entry name" value="NACHT DOMAIN-CONTAINING PROTEIN"/>
    <property type="match status" value="1"/>
</dbReference>
<feature type="repeat" description="ANK" evidence="2">
    <location>
        <begin position="980"/>
        <end position="1012"/>
    </location>
</feature>
<keyword evidence="1" id="KW-0677">Repeat</keyword>
<organism evidence="5 6">
    <name type="scientific">Penicillium cf. viridicatum</name>
    <dbReference type="NCBI Taxonomy" id="2972119"/>
    <lineage>
        <taxon>Eukaryota</taxon>
        <taxon>Fungi</taxon>
        <taxon>Dikarya</taxon>
        <taxon>Ascomycota</taxon>
        <taxon>Pezizomycotina</taxon>
        <taxon>Eurotiomycetes</taxon>
        <taxon>Eurotiomycetidae</taxon>
        <taxon>Eurotiales</taxon>
        <taxon>Aspergillaceae</taxon>
        <taxon>Penicillium</taxon>
    </lineage>
</organism>
<dbReference type="OrthoDB" id="7464126at2759"/>
<dbReference type="AlphaFoldDB" id="A0A9W9MUU8"/>
<feature type="domain" description="Nephrocystin 3-like N-terminal" evidence="4">
    <location>
        <begin position="298"/>
        <end position="459"/>
    </location>
</feature>
<reference evidence="5" key="2">
    <citation type="journal article" date="2023" name="IMA Fungus">
        <title>Comparative genomic study of the Penicillium genus elucidates a diverse pangenome and 15 lateral gene transfer events.</title>
        <authorList>
            <person name="Petersen C."/>
            <person name="Sorensen T."/>
            <person name="Nielsen M.R."/>
            <person name="Sondergaard T.E."/>
            <person name="Sorensen J.L."/>
            <person name="Fitzpatrick D.A."/>
            <person name="Frisvad J.C."/>
            <person name="Nielsen K.L."/>
        </authorList>
    </citation>
    <scope>NUCLEOTIDE SEQUENCE</scope>
    <source>
        <strain evidence="5">IBT 20477</strain>
    </source>
</reference>
<dbReference type="Proteomes" id="UP001150942">
    <property type="component" value="Unassembled WGS sequence"/>
</dbReference>
<reference evidence="5" key="1">
    <citation type="submission" date="2022-11" db="EMBL/GenBank/DDBJ databases">
        <authorList>
            <person name="Petersen C."/>
        </authorList>
    </citation>
    <scope>NUCLEOTIDE SEQUENCE</scope>
    <source>
        <strain evidence="5">IBT 20477</strain>
    </source>
</reference>
<feature type="repeat" description="ANK" evidence="2">
    <location>
        <begin position="945"/>
        <end position="977"/>
    </location>
</feature>
<dbReference type="InterPro" id="IPR056884">
    <property type="entry name" value="NPHP3-like_N"/>
</dbReference>
<feature type="repeat" description="ANK" evidence="2">
    <location>
        <begin position="911"/>
        <end position="943"/>
    </location>
</feature>
<keyword evidence="2" id="KW-0040">ANK repeat</keyword>
<accession>A0A9W9MUU8</accession>
<comment type="caution">
    <text evidence="5">The sequence shown here is derived from an EMBL/GenBank/DDBJ whole genome shotgun (WGS) entry which is preliminary data.</text>
</comment>
<dbReference type="InterPro" id="IPR002110">
    <property type="entry name" value="Ankyrin_rpt"/>
</dbReference>
<dbReference type="Gene3D" id="3.40.50.300">
    <property type="entry name" value="P-loop containing nucleotide triphosphate hydrolases"/>
    <property type="match status" value="1"/>
</dbReference>
<dbReference type="EMBL" id="JAPQKQ010000002">
    <property type="protein sequence ID" value="KAJ5207765.1"/>
    <property type="molecule type" value="Genomic_DNA"/>
</dbReference>
<dbReference type="SUPFAM" id="SSF52540">
    <property type="entry name" value="P-loop containing nucleoside triphosphate hydrolases"/>
    <property type="match status" value="1"/>
</dbReference>
<keyword evidence="6" id="KW-1185">Reference proteome</keyword>
<proteinExistence type="predicted"/>
<evidence type="ECO:0000259" key="4">
    <source>
        <dbReference type="Pfam" id="PF24883"/>
    </source>
</evidence>
<evidence type="ECO:0000313" key="6">
    <source>
        <dbReference type="Proteomes" id="UP001150942"/>
    </source>
</evidence>
<dbReference type="InterPro" id="IPR027417">
    <property type="entry name" value="P-loop_NTPase"/>
</dbReference>
<dbReference type="PANTHER" id="PTHR10039">
    <property type="entry name" value="AMELOGENIN"/>
    <property type="match status" value="1"/>
</dbReference>
<dbReference type="PROSITE" id="PS50088">
    <property type="entry name" value="ANK_REPEAT"/>
    <property type="match status" value="4"/>
</dbReference>
<dbReference type="Pfam" id="PF12796">
    <property type="entry name" value="Ank_2"/>
    <property type="match status" value="2"/>
</dbReference>
<evidence type="ECO:0000313" key="5">
    <source>
        <dbReference type="EMBL" id="KAJ5207765.1"/>
    </source>
</evidence>
<feature type="domain" description="DUF7708" evidence="3">
    <location>
        <begin position="83"/>
        <end position="217"/>
    </location>
</feature>
<dbReference type="Gene3D" id="1.25.40.20">
    <property type="entry name" value="Ankyrin repeat-containing domain"/>
    <property type="match status" value="1"/>
</dbReference>
<name>A0A9W9MUU8_9EURO</name>
<dbReference type="SMART" id="SM00248">
    <property type="entry name" value="ANK"/>
    <property type="match status" value="5"/>
</dbReference>
<gene>
    <name evidence="5" type="ORF">N7449_002144</name>
</gene>
<feature type="repeat" description="ANK" evidence="2">
    <location>
        <begin position="1016"/>
        <end position="1042"/>
    </location>
</feature>
<evidence type="ECO:0000256" key="2">
    <source>
        <dbReference type="PROSITE-ProRule" id="PRU00023"/>
    </source>
</evidence>
<dbReference type="InterPro" id="IPR036770">
    <property type="entry name" value="Ankyrin_rpt-contain_sf"/>
</dbReference>
<evidence type="ECO:0008006" key="7">
    <source>
        <dbReference type="Google" id="ProtNLM"/>
    </source>
</evidence>
<protein>
    <recommendedName>
        <fullName evidence="7">NACHT domain-containing protein</fullName>
    </recommendedName>
</protein>